<dbReference type="InterPro" id="IPR002401">
    <property type="entry name" value="Cyt_P450_E_grp-I"/>
</dbReference>
<dbReference type="PANTHER" id="PTHR24305">
    <property type="entry name" value="CYTOCHROME P450"/>
    <property type="match status" value="1"/>
</dbReference>
<dbReference type="InterPro" id="IPR050121">
    <property type="entry name" value="Cytochrome_P450_monoxygenase"/>
</dbReference>
<proteinExistence type="inferred from homology"/>
<feature type="binding site" description="axial binding residue" evidence="5">
    <location>
        <position position="392"/>
    </location>
    <ligand>
        <name>heme</name>
        <dbReference type="ChEBI" id="CHEBI:30413"/>
    </ligand>
    <ligandPart>
        <name>Fe</name>
        <dbReference type="ChEBI" id="CHEBI:18248"/>
    </ligandPart>
</feature>
<name>A0A9N9C0B6_9GLOM</name>
<dbReference type="InterPro" id="IPR036396">
    <property type="entry name" value="Cyt_P450_sf"/>
</dbReference>
<sequence length="444" mass="51890">MIVKSTASISDIDTRSVYVSSRSCDHYPGGLEAWGTDTGITFNRNIESWRFNRKYFDYAVTNPAYLYGTIERMQEYFKEMQGYWKELGSDCVLDLNAWIYHIASDIIFFNTTGRKFHFMAKYFNVLSTGKKIDIEDSHITEKIFKGFENAFKAIFFLITTHSLLRHTIYRKQNKEHLKAQDQLRRLLCELIQERRKEIENTPVDEPLKPDIMNLLITANTERDISHNTNDYLNRPLTDDAIQMSLFESIAASTSTSVAAFIFVVEYVGRHPEVEAKIRTEINSFFSDNPNRVVTYGNLNEFKYIEAVYYETTRINTAVPFMFRTNQREDVIAGYRWKPDTQFVVNYQAPHRNEKHFTDPEKFIPERFINDGSDEKGTFKKAFYPWGGGLHICPARNIGLAYVKMLLVLLYRNYEVKLVNADKPIQTYHDFITQCADTRAYLKPI</sequence>
<accession>A0A9N9C0B6</accession>
<dbReference type="PROSITE" id="PS00086">
    <property type="entry name" value="CYTOCHROME_P450"/>
    <property type="match status" value="1"/>
</dbReference>
<dbReference type="GO" id="GO:0004497">
    <property type="term" value="F:monooxygenase activity"/>
    <property type="evidence" value="ECO:0007669"/>
    <property type="project" value="UniProtKB-KW"/>
</dbReference>
<keyword evidence="4 5" id="KW-0408">Iron</keyword>
<evidence type="ECO:0000256" key="1">
    <source>
        <dbReference type="ARBA" id="ARBA00001971"/>
    </source>
</evidence>
<evidence type="ECO:0000256" key="4">
    <source>
        <dbReference type="ARBA" id="ARBA00023004"/>
    </source>
</evidence>
<dbReference type="InterPro" id="IPR001128">
    <property type="entry name" value="Cyt_P450"/>
</dbReference>
<gene>
    <name evidence="7" type="ORF">AGERDE_LOCUS8226</name>
</gene>
<dbReference type="SUPFAM" id="SSF48264">
    <property type="entry name" value="Cytochrome P450"/>
    <property type="match status" value="1"/>
</dbReference>
<comment type="caution">
    <text evidence="7">The sequence shown here is derived from an EMBL/GenBank/DDBJ whole genome shotgun (WGS) entry which is preliminary data.</text>
</comment>
<dbReference type="Gene3D" id="1.10.630.10">
    <property type="entry name" value="Cytochrome P450"/>
    <property type="match status" value="1"/>
</dbReference>
<dbReference type="InterPro" id="IPR017972">
    <property type="entry name" value="Cyt_P450_CS"/>
</dbReference>
<evidence type="ECO:0000313" key="8">
    <source>
        <dbReference type="Proteomes" id="UP000789831"/>
    </source>
</evidence>
<dbReference type="PANTHER" id="PTHR24305:SF166">
    <property type="entry name" value="CYTOCHROME P450 12A4, MITOCHONDRIAL-RELATED"/>
    <property type="match status" value="1"/>
</dbReference>
<organism evidence="7 8">
    <name type="scientific">Ambispora gerdemannii</name>
    <dbReference type="NCBI Taxonomy" id="144530"/>
    <lineage>
        <taxon>Eukaryota</taxon>
        <taxon>Fungi</taxon>
        <taxon>Fungi incertae sedis</taxon>
        <taxon>Mucoromycota</taxon>
        <taxon>Glomeromycotina</taxon>
        <taxon>Glomeromycetes</taxon>
        <taxon>Archaeosporales</taxon>
        <taxon>Ambisporaceae</taxon>
        <taxon>Ambispora</taxon>
    </lineage>
</organism>
<dbReference type="EMBL" id="CAJVPL010001685">
    <property type="protein sequence ID" value="CAG8583126.1"/>
    <property type="molecule type" value="Genomic_DNA"/>
</dbReference>
<dbReference type="GO" id="GO:0005506">
    <property type="term" value="F:iron ion binding"/>
    <property type="evidence" value="ECO:0007669"/>
    <property type="project" value="InterPro"/>
</dbReference>
<dbReference type="Proteomes" id="UP000789831">
    <property type="component" value="Unassembled WGS sequence"/>
</dbReference>
<reference evidence="7" key="1">
    <citation type="submission" date="2021-06" db="EMBL/GenBank/DDBJ databases">
        <authorList>
            <person name="Kallberg Y."/>
            <person name="Tangrot J."/>
            <person name="Rosling A."/>
        </authorList>
    </citation>
    <scope>NUCLEOTIDE SEQUENCE</scope>
    <source>
        <strain evidence="7">MT106</strain>
    </source>
</reference>
<protein>
    <submittedName>
        <fullName evidence="7">3717_t:CDS:1</fullName>
    </submittedName>
</protein>
<dbReference type="OrthoDB" id="1470350at2759"/>
<keyword evidence="8" id="KW-1185">Reference proteome</keyword>
<evidence type="ECO:0000313" key="7">
    <source>
        <dbReference type="EMBL" id="CAG8583126.1"/>
    </source>
</evidence>
<dbReference type="CDD" id="cd00302">
    <property type="entry name" value="cytochrome_P450"/>
    <property type="match status" value="1"/>
</dbReference>
<keyword evidence="6" id="KW-0503">Monooxygenase</keyword>
<evidence type="ECO:0000256" key="6">
    <source>
        <dbReference type="RuleBase" id="RU000461"/>
    </source>
</evidence>
<comment type="cofactor">
    <cofactor evidence="1 5">
        <name>heme</name>
        <dbReference type="ChEBI" id="CHEBI:30413"/>
    </cofactor>
</comment>
<keyword evidence="6" id="KW-0560">Oxidoreductase</keyword>
<comment type="similarity">
    <text evidence="2 6">Belongs to the cytochrome P450 family.</text>
</comment>
<keyword evidence="5 6" id="KW-0349">Heme</keyword>
<dbReference type="PRINTS" id="PR00463">
    <property type="entry name" value="EP450I"/>
</dbReference>
<keyword evidence="3 5" id="KW-0479">Metal-binding</keyword>
<dbReference type="GO" id="GO:0016705">
    <property type="term" value="F:oxidoreductase activity, acting on paired donors, with incorporation or reduction of molecular oxygen"/>
    <property type="evidence" value="ECO:0007669"/>
    <property type="project" value="InterPro"/>
</dbReference>
<evidence type="ECO:0000256" key="5">
    <source>
        <dbReference type="PIRSR" id="PIRSR602401-1"/>
    </source>
</evidence>
<dbReference type="Pfam" id="PF00067">
    <property type="entry name" value="p450"/>
    <property type="match status" value="1"/>
</dbReference>
<dbReference type="AlphaFoldDB" id="A0A9N9C0B6"/>
<evidence type="ECO:0000256" key="2">
    <source>
        <dbReference type="ARBA" id="ARBA00010617"/>
    </source>
</evidence>
<evidence type="ECO:0000256" key="3">
    <source>
        <dbReference type="ARBA" id="ARBA00022723"/>
    </source>
</evidence>
<dbReference type="GO" id="GO:0020037">
    <property type="term" value="F:heme binding"/>
    <property type="evidence" value="ECO:0007669"/>
    <property type="project" value="InterPro"/>
</dbReference>